<sequence>MCFSATASFVTAGVTAVIGIVCLVRAADRRELPLAATPLLFAGQQAVEGLLWLTLPQAPDGSVSSGLTVLFLLFAEVFWPAYAPIAAWLVETDPRRRRPIGLCVASGFGVAAWLLWGLLTRNHGAVLQDGHIVYVTGQQPSIAVGFAYLAATGVSLALSSHRTIRLLGALVLAGSVVTYLAYWEAFVSVWCFFAAGSSLVVLGHFAWSHQERTAGA</sequence>
<name>A0A918XWW4_9PROT</name>
<feature type="transmembrane region" description="Helical" evidence="1">
    <location>
        <begin position="67"/>
        <end position="90"/>
    </location>
</feature>
<dbReference type="AlphaFoldDB" id="A0A918XWW4"/>
<evidence type="ECO:0000313" key="2">
    <source>
        <dbReference type="EMBL" id="GHD62623.1"/>
    </source>
</evidence>
<dbReference type="Pfam" id="PF20334">
    <property type="entry name" value="DUF6629"/>
    <property type="match status" value="1"/>
</dbReference>
<evidence type="ECO:0000313" key="3">
    <source>
        <dbReference type="Proteomes" id="UP000630353"/>
    </source>
</evidence>
<reference evidence="2" key="1">
    <citation type="journal article" date="2014" name="Int. J. Syst. Evol. Microbiol.">
        <title>Complete genome sequence of Corynebacterium casei LMG S-19264T (=DSM 44701T), isolated from a smear-ripened cheese.</title>
        <authorList>
            <consortium name="US DOE Joint Genome Institute (JGI-PGF)"/>
            <person name="Walter F."/>
            <person name="Albersmeier A."/>
            <person name="Kalinowski J."/>
            <person name="Ruckert C."/>
        </authorList>
    </citation>
    <scope>NUCLEOTIDE SEQUENCE</scope>
    <source>
        <strain evidence="2">KCTC 42651</strain>
    </source>
</reference>
<feature type="transmembrane region" description="Helical" evidence="1">
    <location>
        <begin position="163"/>
        <end position="181"/>
    </location>
</feature>
<keyword evidence="1" id="KW-0472">Membrane</keyword>
<keyword evidence="1" id="KW-1133">Transmembrane helix</keyword>
<proteinExistence type="predicted"/>
<accession>A0A918XWW4</accession>
<protein>
    <submittedName>
        <fullName evidence="2">Uncharacterized protein</fullName>
    </submittedName>
</protein>
<feature type="transmembrane region" description="Helical" evidence="1">
    <location>
        <begin position="102"/>
        <end position="119"/>
    </location>
</feature>
<feature type="transmembrane region" description="Helical" evidence="1">
    <location>
        <begin position="187"/>
        <end position="207"/>
    </location>
</feature>
<organism evidence="2 3">
    <name type="scientific">Thalassobaculum fulvum</name>
    <dbReference type="NCBI Taxonomy" id="1633335"/>
    <lineage>
        <taxon>Bacteria</taxon>
        <taxon>Pseudomonadati</taxon>
        <taxon>Pseudomonadota</taxon>
        <taxon>Alphaproteobacteria</taxon>
        <taxon>Rhodospirillales</taxon>
        <taxon>Thalassobaculaceae</taxon>
        <taxon>Thalassobaculum</taxon>
    </lineage>
</organism>
<gene>
    <name evidence="2" type="ORF">GCM10017083_51560</name>
</gene>
<keyword evidence="1" id="KW-0812">Transmembrane</keyword>
<keyword evidence="3" id="KW-1185">Reference proteome</keyword>
<feature type="transmembrane region" description="Helical" evidence="1">
    <location>
        <begin position="6"/>
        <end position="27"/>
    </location>
</feature>
<evidence type="ECO:0000256" key="1">
    <source>
        <dbReference type="SAM" id="Phobius"/>
    </source>
</evidence>
<feature type="transmembrane region" description="Helical" evidence="1">
    <location>
        <begin position="34"/>
        <end position="55"/>
    </location>
</feature>
<comment type="caution">
    <text evidence="2">The sequence shown here is derived from an EMBL/GenBank/DDBJ whole genome shotgun (WGS) entry which is preliminary data.</text>
</comment>
<feature type="transmembrane region" description="Helical" evidence="1">
    <location>
        <begin position="131"/>
        <end position="151"/>
    </location>
</feature>
<dbReference type="EMBL" id="BMZS01000015">
    <property type="protein sequence ID" value="GHD62623.1"/>
    <property type="molecule type" value="Genomic_DNA"/>
</dbReference>
<dbReference type="RefSeq" id="WP_189995195.1">
    <property type="nucleotide sequence ID" value="NZ_BMZS01000015.1"/>
</dbReference>
<reference evidence="2" key="2">
    <citation type="submission" date="2020-09" db="EMBL/GenBank/DDBJ databases">
        <authorList>
            <person name="Sun Q."/>
            <person name="Kim S."/>
        </authorList>
    </citation>
    <scope>NUCLEOTIDE SEQUENCE</scope>
    <source>
        <strain evidence="2">KCTC 42651</strain>
    </source>
</reference>
<dbReference type="InterPro" id="IPR046737">
    <property type="entry name" value="DUF6629"/>
</dbReference>
<dbReference type="Proteomes" id="UP000630353">
    <property type="component" value="Unassembled WGS sequence"/>
</dbReference>